<dbReference type="PROSITE" id="PS00622">
    <property type="entry name" value="HTH_LUXR_1"/>
    <property type="match status" value="1"/>
</dbReference>
<evidence type="ECO:0000313" key="4">
    <source>
        <dbReference type="EMBL" id="SHM13028.1"/>
    </source>
</evidence>
<dbReference type="Gene3D" id="3.40.50.300">
    <property type="entry name" value="P-loop containing nucleotide triphosphate hydrolases"/>
    <property type="match status" value="1"/>
</dbReference>
<dbReference type="GO" id="GO:0005737">
    <property type="term" value="C:cytoplasm"/>
    <property type="evidence" value="ECO:0007669"/>
    <property type="project" value="TreeGrafter"/>
</dbReference>
<gene>
    <name evidence="4" type="ORF">SAMN05216499_108195</name>
</gene>
<dbReference type="Pfam" id="PF13191">
    <property type="entry name" value="AAA_16"/>
    <property type="match status" value="1"/>
</dbReference>
<dbReference type="Pfam" id="PF00196">
    <property type="entry name" value="GerE"/>
    <property type="match status" value="1"/>
</dbReference>
<dbReference type="InterPro" id="IPR016032">
    <property type="entry name" value="Sig_transdc_resp-reg_C-effctor"/>
</dbReference>
<evidence type="ECO:0000256" key="1">
    <source>
        <dbReference type="ARBA" id="ARBA00022741"/>
    </source>
</evidence>
<evidence type="ECO:0000256" key="2">
    <source>
        <dbReference type="ARBA" id="ARBA00022840"/>
    </source>
</evidence>
<dbReference type="SUPFAM" id="SSF52540">
    <property type="entry name" value="P-loop containing nucleoside triphosphate hydrolases"/>
    <property type="match status" value="1"/>
</dbReference>
<dbReference type="PANTHER" id="PTHR16305:SF35">
    <property type="entry name" value="TRANSCRIPTIONAL ACTIVATOR DOMAIN"/>
    <property type="match status" value="1"/>
</dbReference>
<accession>A0A1M7GAA0</accession>
<dbReference type="PRINTS" id="PR00038">
    <property type="entry name" value="HTHLUXR"/>
</dbReference>
<evidence type="ECO:0000313" key="5">
    <source>
        <dbReference type="Proteomes" id="UP000184111"/>
    </source>
</evidence>
<dbReference type="CDD" id="cd06170">
    <property type="entry name" value="LuxR_C_like"/>
    <property type="match status" value="1"/>
</dbReference>
<dbReference type="PROSITE" id="PS50043">
    <property type="entry name" value="HTH_LUXR_2"/>
    <property type="match status" value="1"/>
</dbReference>
<dbReference type="InterPro" id="IPR027417">
    <property type="entry name" value="P-loop_NTPase"/>
</dbReference>
<proteinExistence type="predicted"/>
<protein>
    <submittedName>
        <fullName evidence="4">Regulatory protein, luxR family</fullName>
    </submittedName>
</protein>
<dbReference type="SMART" id="SM00421">
    <property type="entry name" value="HTH_LUXR"/>
    <property type="match status" value="1"/>
</dbReference>
<dbReference type="InterPro" id="IPR011990">
    <property type="entry name" value="TPR-like_helical_dom_sf"/>
</dbReference>
<feature type="domain" description="HTH luxR-type" evidence="3">
    <location>
        <begin position="876"/>
        <end position="941"/>
    </location>
</feature>
<dbReference type="InterPro" id="IPR036388">
    <property type="entry name" value="WH-like_DNA-bd_sf"/>
</dbReference>
<organism evidence="4 5">
    <name type="scientific">Actinacidiphila paucisporea</name>
    <dbReference type="NCBI Taxonomy" id="310782"/>
    <lineage>
        <taxon>Bacteria</taxon>
        <taxon>Bacillati</taxon>
        <taxon>Actinomycetota</taxon>
        <taxon>Actinomycetes</taxon>
        <taxon>Kitasatosporales</taxon>
        <taxon>Streptomycetaceae</taxon>
        <taxon>Actinacidiphila</taxon>
    </lineage>
</organism>
<dbReference type="Gene3D" id="1.10.10.10">
    <property type="entry name" value="Winged helix-like DNA-binding domain superfamily/Winged helix DNA-binding domain"/>
    <property type="match status" value="1"/>
</dbReference>
<evidence type="ECO:0000259" key="3">
    <source>
        <dbReference type="PROSITE" id="PS50043"/>
    </source>
</evidence>
<sequence length="948" mass="101383">MRLIERTAELAEIDGLLTECAAGTGGAVLISGAMGCGKSELLTTLLKRASEQGYVVLDAVCSAAEQRSPGGVLNQLLRCTAPLSGGPDGDTAGVSPLLERVGAFPPFADQEAGAEEAALHPAVTEALRRLVLWVLDTAEHTPVLLCVDDIQLADDISLYWLLQLVRQLRSSRIALALTECPLSRPVYPRLRAELMRQPNYRRITLGPLTPAGVSGLIADHLGALAAAELGAECHAASGGNPLLVRALAEDNLGAAPGHRHAADVRLSCGEAYRDMYLSLLHRGRTPLLRLAQVLGILDGDLSDGLVLPGALLDGEPAEIARAEQALHSAGLLTGRRLRGPAARQAVLDSLSAAERCELHQRAAQLLYHEGAAVTRVASHLLACDEISQPWAGTVLREAAERHLAGNRTSEAHACLDAALRICVDEGEQVCLKALLASTAWALNPSISAPHLGELAVALRDGRLPDRHALMLAKYLLWHGRFDEAVDAVQRMVEREELSDPGWAVEVRATRELLSASYPVLVTQQGRGARRPVLDAGHRSRSDEDPRVRGAAALSHVLAHGPDDAVASVAEEAMRAMRLGKNTQEWLMCAVAALGFSDRLDAAGSWCDHWLEESRARHVPLWVAEFSSLRAGIALREGRPARARLLAEAALAQVPADSWGVCIGGPLANLVQAATDTGDFEAAAAYLQFSFPEGMFSSRFGLYFLQARGSYHLATGRPYAALDDFMACGDLMARWGFDQPTLVPWRSEAARAHVMLGDQGRAYTLAREQMDMVDLRPSRARGMSLRVLAAAGPPAARVPLLSEAVEVLQICGDRLQLAGALADLGRAHAESGRPGRARAPRESALRLAREAGAVPLERELVAELAGSDSPAGERDSRLAAIAQLSGAERRVAVLAARGHTNKEISQKLVVTVSTVEQHLTRIFRKLGVTTRTQLPAESTLAAVTDRQTC</sequence>
<dbReference type="GO" id="GO:0005524">
    <property type="term" value="F:ATP binding"/>
    <property type="evidence" value="ECO:0007669"/>
    <property type="project" value="UniProtKB-KW"/>
</dbReference>
<dbReference type="GO" id="GO:0004016">
    <property type="term" value="F:adenylate cyclase activity"/>
    <property type="evidence" value="ECO:0007669"/>
    <property type="project" value="TreeGrafter"/>
</dbReference>
<dbReference type="RefSeq" id="WP_073498458.1">
    <property type="nucleotide sequence ID" value="NZ_FRBI01000008.1"/>
</dbReference>
<dbReference type="STRING" id="310782.SAMN05216499_108195"/>
<dbReference type="Proteomes" id="UP000184111">
    <property type="component" value="Unassembled WGS sequence"/>
</dbReference>
<dbReference type="InterPro" id="IPR000792">
    <property type="entry name" value="Tscrpt_reg_LuxR_C"/>
</dbReference>
<dbReference type="GO" id="GO:0003677">
    <property type="term" value="F:DNA binding"/>
    <property type="evidence" value="ECO:0007669"/>
    <property type="project" value="InterPro"/>
</dbReference>
<dbReference type="SUPFAM" id="SSF46894">
    <property type="entry name" value="C-terminal effector domain of the bipartite response regulators"/>
    <property type="match status" value="1"/>
</dbReference>
<dbReference type="GO" id="GO:0006355">
    <property type="term" value="P:regulation of DNA-templated transcription"/>
    <property type="evidence" value="ECO:0007669"/>
    <property type="project" value="InterPro"/>
</dbReference>
<name>A0A1M7GAA0_9ACTN</name>
<dbReference type="Gene3D" id="1.25.40.10">
    <property type="entry name" value="Tetratricopeptide repeat domain"/>
    <property type="match status" value="1"/>
</dbReference>
<dbReference type="EMBL" id="FRBI01000008">
    <property type="protein sequence ID" value="SHM13028.1"/>
    <property type="molecule type" value="Genomic_DNA"/>
</dbReference>
<keyword evidence="5" id="KW-1185">Reference proteome</keyword>
<dbReference type="InterPro" id="IPR041664">
    <property type="entry name" value="AAA_16"/>
</dbReference>
<dbReference type="PANTHER" id="PTHR16305">
    <property type="entry name" value="TESTICULAR SOLUBLE ADENYLYL CYCLASE"/>
    <property type="match status" value="1"/>
</dbReference>
<keyword evidence="2" id="KW-0067">ATP-binding</keyword>
<reference evidence="4 5" key="1">
    <citation type="submission" date="2016-11" db="EMBL/GenBank/DDBJ databases">
        <authorList>
            <person name="Jaros S."/>
            <person name="Januszkiewicz K."/>
            <person name="Wedrychowicz H."/>
        </authorList>
    </citation>
    <scope>NUCLEOTIDE SEQUENCE [LARGE SCALE GENOMIC DNA]</scope>
    <source>
        <strain evidence="4 5">CGMCC 4.2025</strain>
    </source>
</reference>
<dbReference type="OrthoDB" id="3178131at2"/>
<keyword evidence="1" id="KW-0547">Nucleotide-binding</keyword>
<dbReference type="AlphaFoldDB" id="A0A1M7GAA0"/>